<evidence type="ECO:0000259" key="8">
    <source>
        <dbReference type="Pfam" id="PF01979"/>
    </source>
</evidence>
<evidence type="ECO:0000256" key="4">
    <source>
        <dbReference type="ARBA" id="ARBA00023277"/>
    </source>
</evidence>
<dbReference type="SUPFAM" id="SSF51338">
    <property type="entry name" value="Composite domain of metallo-dependent hydrolases"/>
    <property type="match status" value="1"/>
</dbReference>
<accession>A0A934UW26</accession>
<keyword evidence="3 5" id="KW-0378">Hydrolase</keyword>
<dbReference type="GO" id="GO:0006046">
    <property type="term" value="P:N-acetylglucosamine catabolic process"/>
    <property type="evidence" value="ECO:0007669"/>
    <property type="project" value="TreeGrafter"/>
</dbReference>
<feature type="binding site" evidence="7">
    <location>
        <position position="193"/>
    </location>
    <ligand>
        <name>Zn(2+)</name>
        <dbReference type="ChEBI" id="CHEBI:29105"/>
    </ligand>
</feature>
<evidence type="ECO:0000313" key="9">
    <source>
        <dbReference type="EMBL" id="MBK0419492.1"/>
    </source>
</evidence>
<dbReference type="InterPro" id="IPR032466">
    <property type="entry name" value="Metal_Hydrolase"/>
</dbReference>
<dbReference type="Pfam" id="PF01979">
    <property type="entry name" value="Amidohydro_1"/>
    <property type="match status" value="1"/>
</dbReference>
<evidence type="ECO:0000256" key="6">
    <source>
        <dbReference type="PIRSR" id="PIRSR038994-1"/>
    </source>
</evidence>
<evidence type="ECO:0000256" key="2">
    <source>
        <dbReference type="ARBA" id="ARBA00022723"/>
    </source>
</evidence>
<dbReference type="InterPro" id="IPR003764">
    <property type="entry name" value="GlcNAc_6-P_deAcase"/>
</dbReference>
<keyword evidence="2 7" id="KW-0479">Metal-binding</keyword>
<dbReference type="SUPFAM" id="SSF51556">
    <property type="entry name" value="Metallo-dependent hydrolases"/>
    <property type="match status" value="1"/>
</dbReference>
<evidence type="ECO:0000256" key="3">
    <source>
        <dbReference type="ARBA" id="ARBA00022801"/>
    </source>
</evidence>
<dbReference type="CDD" id="cd00854">
    <property type="entry name" value="NagA"/>
    <property type="match status" value="1"/>
</dbReference>
<dbReference type="Gene3D" id="2.30.40.10">
    <property type="entry name" value="Urease, subunit C, domain 1"/>
    <property type="match status" value="2"/>
</dbReference>
<comment type="similarity">
    <text evidence="1 5">Belongs to the metallo-dependent hydrolases superfamily. NagA family.</text>
</comment>
<evidence type="ECO:0000256" key="5">
    <source>
        <dbReference type="PIRNR" id="PIRNR038994"/>
    </source>
</evidence>
<feature type="active site" description="Proton donor/acceptor" evidence="6">
    <location>
        <position position="272"/>
    </location>
</feature>
<dbReference type="GO" id="GO:0008448">
    <property type="term" value="F:N-acetylglucosamine-6-phosphate deacetylase activity"/>
    <property type="evidence" value="ECO:0007669"/>
    <property type="project" value="InterPro"/>
</dbReference>
<feature type="binding site" evidence="7">
    <location>
        <position position="214"/>
    </location>
    <ligand>
        <name>Zn(2+)</name>
        <dbReference type="ChEBI" id="CHEBI:29105"/>
    </ligand>
</feature>
<dbReference type="Proteomes" id="UP000608530">
    <property type="component" value="Unassembled WGS sequence"/>
</dbReference>
<gene>
    <name evidence="9" type="ORF">JD276_10650</name>
</gene>
<keyword evidence="10" id="KW-1185">Reference proteome</keyword>
<organism evidence="9 10">
    <name type="scientific">Leucobacter chromiisoli</name>
    <dbReference type="NCBI Taxonomy" id="2796471"/>
    <lineage>
        <taxon>Bacteria</taxon>
        <taxon>Bacillati</taxon>
        <taxon>Actinomycetota</taxon>
        <taxon>Actinomycetes</taxon>
        <taxon>Micrococcales</taxon>
        <taxon>Microbacteriaceae</taxon>
        <taxon>Leucobacter</taxon>
    </lineage>
</organism>
<dbReference type="GO" id="GO:0046872">
    <property type="term" value="F:metal ion binding"/>
    <property type="evidence" value="ECO:0007669"/>
    <property type="project" value="UniProtKB-KW"/>
</dbReference>
<dbReference type="PIRSF" id="PIRSF038994">
    <property type="entry name" value="NagA"/>
    <property type="match status" value="1"/>
</dbReference>
<keyword evidence="4 5" id="KW-0119">Carbohydrate metabolism</keyword>
<name>A0A934UW26_9MICO</name>
<evidence type="ECO:0000256" key="1">
    <source>
        <dbReference type="ARBA" id="ARBA00010716"/>
    </source>
</evidence>
<sequence length="419" mass="42534">MSGPAATVLAASRVVTSGAVHAPGWVAIEGDTIVGLGAGRPQRIDRDLGAAILVPGFVDIHVHGGGGGSYADGSVESALRARDAHRAHGTTTTLASLVTAAPAELLAGVRMLAALAADGEVGGIHLEGPWLSPARAGAHAPALLRDPDPGEIDALLAAGDGAIRMVTIAPELRGGLDAVRRFVDAGVTVAIGHTDADHARTRAAIDAGATVATHLCNAMRPVHHREPGPVVALMRDQRVTLELISDGVHLHPALVEGVEAAVGADRVALVTDAMGAAGCGDGRHRLGALDVEVRGGIARVLGTDTIAGSTVTMDAVFRRRALRDPAAVAGAWGSAALAEAEHAPRGAAVGLERNARSRRDLDAALIAAARQTASNPARAIGWERVGDIAPGRRADFAVLDPELRVTEVIVGGAAPLGRD</sequence>
<evidence type="ECO:0000313" key="10">
    <source>
        <dbReference type="Proteomes" id="UP000608530"/>
    </source>
</evidence>
<dbReference type="Gene3D" id="3.20.20.140">
    <property type="entry name" value="Metal-dependent hydrolases"/>
    <property type="match status" value="2"/>
</dbReference>
<dbReference type="PANTHER" id="PTHR11113">
    <property type="entry name" value="N-ACETYLGLUCOSAMINE-6-PHOSPHATE DEACETYLASE"/>
    <property type="match status" value="1"/>
</dbReference>
<dbReference type="InterPro" id="IPR011059">
    <property type="entry name" value="Metal-dep_hydrolase_composite"/>
</dbReference>
<comment type="caution">
    <text evidence="9">The sequence shown here is derived from an EMBL/GenBank/DDBJ whole genome shotgun (WGS) entry which is preliminary data.</text>
</comment>
<reference evidence="9" key="1">
    <citation type="submission" date="2020-12" db="EMBL/GenBank/DDBJ databases">
        <title>Leucobacter sp. CAS1, isolated from Chromium sludge.</title>
        <authorList>
            <person name="Xu Z."/>
        </authorList>
    </citation>
    <scope>NUCLEOTIDE SEQUENCE</scope>
    <source>
        <strain evidence="9">CSA1</strain>
    </source>
</reference>
<dbReference type="AlphaFoldDB" id="A0A934UW26"/>
<dbReference type="PANTHER" id="PTHR11113:SF14">
    <property type="entry name" value="N-ACETYLGLUCOSAMINE-6-PHOSPHATE DEACETYLASE"/>
    <property type="match status" value="1"/>
</dbReference>
<dbReference type="EMBL" id="JAEHOH010000013">
    <property type="protein sequence ID" value="MBK0419492.1"/>
    <property type="molecule type" value="Genomic_DNA"/>
</dbReference>
<evidence type="ECO:0000256" key="7">
    <source>
        <dbReference type="PIRSR" id="PIRSR038994-3"/>
    </source>
</evidence>
<comment type="cofactor">
    <cofactor evidence="7">
        <name>a divalent metal cation</name>
        <dbReference type="ChEBI" id="CHEBI:60240"/>
    </cofactor>
    <text evidence="7">Binds 1 divalent metal cation per subunit.</text>
</comment>
<feature type="domain" description="Amidohydrolase-related" evidence="8">
    <location>
        <begin position="52"/>
        <end position="412"/>
    </location>
</feature>
<protein>
    <submittedName>
        <fullName evidence="9">N-acetylglucosamine-6-phosphate deacetylase</fullName>
    </submittedName>
</protein>
<proteinExistence type="inferred from homology"/>
<dbReference type="RefSeq" id="WP_200115626.1">
    <property type="nucleotide sequence ID" value="NZ_JAEHOH010000013.1"/>
</dbReference>
<dbReference type="InterPro" id="IPR006680">
    <property type="entry name" value="Amidohydro-rel"/>
</dbReference>
<feature type="binding site" evidence="7">
    <location>
        <position position="127"/>
    </location>
    <ligand>
        <name>Zn(2+)</name>
        <dbReference type="ChEBI" id="CHEBI:29105"/>
    </ligand>
</feature>